<reference evidence="3" key="2">
    <citation type="submission" date="2022-12" db="EMBL/GenBank/DDBJ databases">
        <authorList>
            <person name="Sun Q."/>
            <person name="Kim S."/>
        </authorList>
    </citation>
    <scope>NUCLEOTIDE SEQUENCE</scope>
    <source>
        <strain evidence="3">KCTC 12343</strain>
    </source>
</reference>
<proteinExistence type="predicted"/>
<dbReference type="EMBL" id="BMWV01000001">
    <property type="protein sequence ID" value="GGY25763.1"/>
    <property type="molecule type" value="Genomic_DNA"/>
</dbReference>
<feature type="compositionally biased region" description="Basic residues" evidence="1">
    <location>
        <begin position="161"/>
        <end position="178"/>
    </location>
</feature>
<organism evidence="3 4">
    <name type="scientific">Pseudoduganella albidiflava</name>
    <dbReference type="NCBI Taxonomy" id="321983"/>
    <lineage>
        <taxon>Bacteria</taxon>
        <taxon>Pseudomonadati</taxon>
        <taxon>Pseudomonadota</taxon>
        <taxon>Betaproteobacteria</taxon>
        <taxon>Burkholderiales</taxon>
        <taxon>Oxalobacteraceae</taxon>
        <taxon>Telluria group</taxon>
        <taxon>Pseudoduganella</taxon>
    </lineage>
</organism>
<dbReference type="InterPro" id="IPR051354">
    <property type="entry name" value="Transposase_27_IS1"/>
</dbReference>
<dbReference type="InterPro" id="IPR024445">
    <property type="entry name" value="Tnp_ISXO2-like"/>
</dbReference>
<protein>
    <submittedName>
        <fullName evidence="3">Transposase</fullName>
    </submittedName>
</protein>
<dbReference type="SMART" id="SM01126">
    <property type="entry name" value="DDE_Tnp_IS1595"/>
    <property type="match status" value="1"/>
</dbReference>
<dbReference type="PANTHER" id="PTHR33293:SF2">
    <property type="entry name" value="TRANSPOSASE"/>
    <property type="match status" value="1"/>
</dbReference>
<dbReference type="PANTHER" id="PTHR33293">
    <property type="entry name" value="INSERTION ELEMENT IS1 1 PROTEIN INSB-RELATED"/>
    <property type="match status" value="1"/>
</dbReference>
<reference evidence="3" key="1">
    <citation type="journal article" date="2014" name="Int. J. Syst. Evol. Microbiol.">
        <title>Complete genome sequence of Corynebacterium casei LMG S-19264T (=DSM 44701T), isolated from a smear-ripened cheese.</title>
        <authorList>
            <consortium name="US DOE Joint Genome Institute (JGI-PGF)"/>
            <person name="Walter F."/>
            <person name="Albersmeier A."/>
            <person name="Kalinowski J."/>
            <person name="Ruckert C."/>
        </authorList>
    </citation>
    <scope>NUCLEOTIDE SEQUENCE</scope>
    <source>
        <strain evidence="3">KCTC 12343</strain>
    </source>
</reference>
<dbReference type="NCBIfam" id="NF033547">
    <property type="entry name" value="transpos_IS1595"/>
    <property type="match status" value="1"/>
</dbReference>
<comment type="caution">
    <text evidence="3">The sequence shown here is derived from an EMBL/GenBank/DDBJ whole genome shotgun (WGS) entry which is preliminary data.</text>
</comment>
<feature type="domain" description="ISXO2-like transposase" evidence="2">
    <location>
        <begin position="143"/>
        <end position="300"/>
    </location>
</feature>
<feature type="region of interest" description="Disordered" evidence="1">
    <location>
        <begin position="159"/>
        <end position="179"/>
    </location>
</feature>
<evidence type="ECO:0000259" key="2">
    <source>
        <dbReference type="SMART" id="SM01126"/>
    </source>
</evidence>
<dbReference type="RefSeq" id="WP_229420601.1">
    <property type="nucleotide sequence ID" value="NZ_BMWV01000001.1"/>
</dbReference>
<sequence length="317" mass="35331">MGTADVQVLIEALIHQQLSEDQVALLLGFLASVEQPGQCHRLIEEAAGRPPCPHCGCEKSHRCGQASGLQRYRCVLCRRSFNALTGTPLARLRLRDKWLQYLQCLIESIPVRSAARCVRVAKSTSFRWRHRFIAALLRAPRPQLSGIVEADESYLLESQKGSRHLSRPPRKRGGKASRRGISSELDCILVARDRNRQTCDFVTGRGPVTAGQLMKHLKPVLAPDVLLVSDSAKAYQAFAKQAGITHEAINVRAGIRARGALHIQGVNGWHSRFKTWLRRFNGVASRYLANYTGWLRVLDAAELTAPRQWLHIAVAQA</sequence>
<evidence type="ECO:0000313" key="4">
    <source>
        <dbReference type="Proteomes" id="UP000628442"/>
    </source>
</evidence>
<dbReference type="Pfam" id="PF12762">
    <property type="entry name" value="DDE_Tnp_IS1595"/>
    <property type="match status" value="1"/>
</dbReference>
<dbReference type="Proteomes" id="UP000628442">
    <property type="component" value="Unassembled WGS sequence"/>
</dbReference>
<name>A0AA87XND9_9BURK</name>
<evidence type="ECO:0000313" key="3">
    <source>
        <dbReference type="EMBL" id="GGY25763.1"/>
    </source>
</evidence>
<gene>
    <name evidence="3" type="ORF">GCM10007387_04400</name>
</gene>
<evidence type="ECO:0000256" key="1">
    <source>
        <dbReference type="SAM" id="MobiDB-lite"/>
    </source>
</evidence>
<dbReference type="AlphaFoldDB" id="A0AA87XND9"/>
<accession>A0AA87XND9</accession>